<dbReference type="EC" id="6.1.1.9" evidence="3 12"/>
<dbReference type="InterPro" id="IPR001412">
    <property type="entry name" value="aa-tRNA-synth_I_CS"/>
</dbReference>
<comment type="caution">
    <text evidence="15">The sequence shown here is derived from an EMBL/GenBank/DDBJ whole genome shotgun (WGS) entry which is preliminary data.</text>
</comment>
<dbReference type="GO" id="GO:0002161">
    <property type="term" value="F:aminoacyl-tRNA deacylase activity"/>
    <property type="evidence" value="ECO:0007669"/>
    <property type="project" value="InterPro"/>
</dbReference>
<evidence type="ECO:0000256" key="5">
    <source>
        <dbReference type="ARBA" id="ARBA00022598"/>
    </source>
</evidence>
<dbReference type="InterPro" id="IPR002300">
    <property type="entry name" value="aa-tRNA-synth_Ia"/>
</dbReference>
<keyword evidence="7 13" id="KW-0067">ATP-binding</keyword>
<sequence length="517" mass="59773">MEKELATKYDPSQTEEKWYKTWLEKDYFKAEGDLEKKPYAIVIPPPNVTGKLHLGHAWDTTMQDLLIRFKRMQGYDALYLPGMDHAGIATQAKVDAKLRAEGKSRYDLGREKFLEVAWDWKKEYASFIRKQWAKLGLSLDYSRERFTLDEGLSKAVRKVFVSLYKKGLIYRGAYIINWDPAARTALSDIEVIYKEIPGHLWHVNYPLADGSGSIQIATTRPETMLGDTAIAVHPDDERYKAIVGKKAVVPLIGREIPIVADSYVDQSFGTGAVKITPAHDPNDFEVGNRHHLPRILVIDETGKMNENAGKYRGLDREECRKQIVKDLETSGELAYVEEHAHAVGHSERTGVVVEPILSTQWFVKMKPLAEASLNMQETDDRVNFVPERFEGTYRRWMENIRDWCISRQLWWGHRVPAWYHKQTGEVYVGMEAPKDSENWKQDEDVLDTWFSSALWPFSTMGWPDEDASDFKRYFPTNALVTGYDIIFFWVARMMFQSTEFTGKSPIQRRADPRTRPR</sequence>
<dbReference type="GO" id="GO:0005524">
    <property type="term" value="F:ATP binding"/>
    <property type="evidence" value="ECO:0007669"/>
    <property type="project" value="UniProtKB-KW"/>
</dbReference>
<comment type="similarity">
    <text evidence="13">Belongs to the class-I aminoacyl-tRNA synthetase family.</text>
</comment>
<comment type="subcellular location">
    <subcellularLocation>
        <location evidence="1">Cytoplasm</location>
    </subcellularLocation>
</comment>
<evidence type="ECO:0000256" key="10">
    <source>
        <dbReference type="ARBA" id="ARBA00023146"/>
    </source>
</evidence>
<evidence type="ECO:0000256" key="11">
    <source>
        <dbReference type="ARBA" id="ARBA00047552"/>
    </source>
</evidence>
<dbReference type="InterPro" id="IPR009008">
    <property type="entry name" value="Val/Leu/Ile-tRNA-synth_edit"/>
</dbReference>
<dbReference type="Pfam" id="PF00133">
    <property type="entry name" value="tRNA-synt_1"/>
    <property type="match status" value="2"/>
</dbReference>
<comment type="subunit">
    <text evidence="2">Monomer.</text>
</comment>
<organism evidence="15 16">
    <name type="scientific">Sporolactobacillus inulinus</name>
    <dbReference type="NCBI Taxonomy" id="2078"/>
    <lineage>
        <taxon>Bacteria</taxon>
        <taxon>Bacillati</taxon>
        <taxon>Bacillota</taxon>
        <taxon>Bacilli</taxon>
        <taxon>Bacillales</taxon>
        <taxon>Sporolactobacillaceae</taxon>
        <taxon>Sporolactobacillus</taxon>
    </lineage>
</organism>
<dbReference type="SUPFAM" id="SSF52374">
    <property type="entry name" value="Nucleotidylyl transferase"/>
    <property type="match status" value="1"/>
</dbReference>
<dbReference type="CDD" id="cd00817">
    <property type="entry name" value="ValRS_core"/>
    <property type="match status" value="1"/>
</dbReference>
<protein>
    <recommendedName>
        <fullName evidence="3 12">Valine--tRNA ligase</fullName>
        <ecNumber evidence="3 12">6.1.1.9</ecNumber>
    </recommendedName>
</protein>
<evidence type="ECO:0000256" key="8">
    <source>
        <dbReference type="ARBA" id="ARBA00022917"/>
    </source>
</evidence>
<keyword evidence="4" id="KW-0963">Cytoplasm</keyword>
<keyword evidence="6 13" id="KW-0547">Nucleotide-binding</keyword>
<evidence type="ECO:0000256" key="7">
    <source>
        <dbReference type="ARBA" id="ARBA00022840"/>
    </source>
</evidence>
<keyword evidence="5 13" id="KW-0436">Ligase</keyword>
<evidence type="ECO:0000259" key="14">
    <source>
        <dbReference type="Pfam" id="PF00133"/>
    </source>
</evidence>
<evidence type="ECO:0000256" key="2">
    <source>
        <dbReference type="ARBA" id="ARBA00011245"/>
    </source>
</evidence>
<dbReference type="PANTHER" id="PTHR11946:SF93">
    <property type="entry name" value="VALINE--TRNA LIGASE, CHLOROPLASTIC_MITOCHONDRIAL 2"/>
    <property type="match status" value="1"/>
</dbReference>
<evidence type="ECO:0000256" key="13">
    <source>
        <dbReference type="RuleBase" id="RU363035"/>
    </source>
</evidence>
<dbReference type="InterPro" id="IPR002303">
    <property type="entry name" value="Valyl-tRNA_ligase"/>
</dbReference>
<evidence type="ECO:0000256" key="1">
    <source>
        <dbReference type="ARBA" id="ARBA00004496"/>
    </source>
</evidence>
<evidence type="ECO:0000256" key="12">
    <source>
        <dbReference type="NCBIfam" id="TIGR00422"/>
    </source>
</evidence>
<feature type="domain" description="Aminoacyl-tRNA synthetase class Ia" evidence="14">
    <location>
        <begin position="435"/>
        <end position="506"/>
    </location>
</feature>
<keyword evidence="8 13" id="KW-0648">Protein biosynthesis</keyword>
<dbReference type="EMBL" id="BEXB01000003">
    <property type="protein sequence ID" value="GAY75122.1"/>
    <property type="molecule type" value="Genomic_DNA"/>
</dbReference>
<dbReference type="InterPro" id="IPR014729">
    <property type="entry name" value="Rossmann-like_a/b/a_fold"/>
</dbReference>
<evidence type="ECO:0000313" key="16">
    <source>
        <dbReference type="Proteomes" id="UP000319716"/>
    </source>
</evidence>
<dbReference type="PROSITE" id="PS00178">
    <property type="entry name" value="AA_TRNA_LIGASE_I"/>
    <property type="match status" value="1"/>
</dbReference>
<keyword evidence="9" id="KW-0175">Coiled coil</keyword>
<dbReference type="Gene3D" id="3.40.50.620">
    <property type="entry name" value="HUPs"/>
    <property type="match status" value="2"/>
</dbReference>
<dbReference type="NCBIfam" id="NF004349">
    <property type="entry name" value="PRK05729.1"/>
    <property type="match status" value="1"/>
</dbReference>
<evidence type="ECO:0000256" key="6">
    <source>
        <dbReference type="ARBA" id="ARBA00022741"/>
    </source>
</evidence>
<dbReference type="FunFam" id="3.40.50.620:FF:000032">
    <property type="entry name" value="Valine--tRNA ligase"/>
    <property type="match status" value="1"/>
</dbReference>
<evidence type="ECO:0000313" key="15">
    <source>
        <dbReference type="EMBL" id="GAY75122.1"/>
    </source>
</evidence>
<dbReference type="GO" id="GO:0005829">
    <property type="term" value="C:cytosol"/>
    <property type="evidence" value="ECO:0007669"/>
    <property type="project" value="TreeGrafter"/>
</dbReference>
<dbReference type="SUPFAM" id="SSF50677">
    <property type="entry name" value="ValRS/IleRS/LeuRS editing domain"/>
    <property type="match status" value="1"/>
</dbReference>
<dbReference type="Proteomes" id="UP000319716">
    <property type="component" value="Unassembled WGS sequence"/>
</dbReference>
<name>A0A4Y1Z7W2_9BACL</name>
<dbReference type="AlphaFoldDB" id="A0A4Y1Z7W2"/>
<dbReference type="NCBIfam" id="TIGR00422">
    <property type="entry name" value="valS"/>
    <property type="match status" value="1"/>
</dbReference>
<keyword evidence="10 13" id="KW-0030">Aminoacyl-tRNA synthetase</keyword>
<evidence type="ECO:0000256" key="4">
    <source>
        <dbReference type="ARBA" id="ARBA00022490"/>
    </source>
</evidence>
<dbReference type="PRINTS" id="PR00986">
    <property type="entry name" value="TRNASYNTHVAL"/>
</dbReference>
<dbReference type="Gene3D" id="3.90.740.10">
    <property type="entry name" value="Valyl/Leucyl/Isoleucyl-tRNA synthetase, editing domain"/>
    <property type="match status" value="2"/>
</dbReference>
<evidence type="ECO:0000256" key="3">
    <source>
        <dbReference type="ARBA" id="ARBA00013169"/>
    </source>
</evidence>
<accession>A0A4Y1Z7W2</accession>
<reference evidence="15 16" key="1">
    <citation type="submission" date="2017-11" db="EMBL/GenBank/DDBJ databases">
        <title>Draft Genome Sequence of Sporolactobacillus inulinus NBRC 111894 Isolated from Koso, a Japanese Sugar-Vegetable Fermented Beverage.</title>
        <authorList>
            <person name="Chiou T.Y."/>
            <person name="Oshima K."/>
            <person name="Suda W."/>
            <person name="Hattori M."/>
            <person name="Takahashi T."/>
        </authorList>
    </citation>
    <scope>NUCLEOTIDE SEQUENCE [LARGE SCALE GENOMIC DNA]</scope>
    <source>
        <strain evidence="15 16">NBRC111894</strain>
    </source>
</reference>
<dbReference type="GO" id="GO:0004832">
    <property type="term" value="F:valine-tRNA ligase activity"/>
    <property type="evidence" value="ECO:0007669"/>
    <property type="project" value="UniProtKB-UniRule"/>
</dbReference>
<proteinExistence type="inferred from homology"/>
<evidence type="ECO:0000256" key="9">
    <source>
        <dbReference type="ARBA" id="ARBA00023054"/>
    </source>
</evidence>
<dbReference type="FunFam" id="3.90.740.10:FF:000005">
    <property type="entry name" value="Valine--tRNA ligase, mitochondrial"/>
    <property type="match status" value="1"/>
</dbReference>
<feature type="domain" description="Aminoacyl-tRNA synthetase class Ia" evidence="14">
    <location>
        <begin position="17"/>
        <end position="430"/>
    </location>
</feature>
<comment type="catalytic activity">
    <reaction evidence="11">
        <text>tRNA(Val) + L-valine + ATP = L-valyl-tRNA(Val) + AMP + diphosphate</text>
        <dbReference type="Rhea" id="RHEA:10704"/>
        <dbReference type="Rhea" id="RHEA-COMP:9672"/>
        <dbReference type="Rhea" id="RHEA-COMP:9708"/>
        <dbReference type="ChEBI" id="CHEBI:30616"/>
        <dbReference type="ChEBI" id="CHEBI:33019"/>
        <dbReference type="ChEBI" id="CHEBI:57762"/>
        <dbReference type="ChEBI" id="CHEBI:78442"/>
        <dbReference type="ChEBI" id="CHEBI:78537"/>
        <dbReference type="ChEBI" id="CHEBI:456215"/>
        <dbReference type="EC" id="6.1.1.9"/>
    </reaction>
</comment>
<dbReference type="GO" id="GO:0006438">
    <property type="term" value="P:valyl-tRNA aminoacylation"/>
    <property type="evidence" value="ECO:0007669"/>
    <property type="project" value="UniProtKB-UniRule"/>
</dbReference>
<dbReference type="FunFam" id="3.40.50.620:FF:000098">
    <property type="entry name" value="Valine--tRNA ligase"/>
    <property type="match status" value="1"/>
</dbReference>
<gene>
    <name evidence="15" type="ORF">NBRC111894_676</name>
</gene>
<dbReference type="PANTHER" id="PTHR11946">
    <property type="entry name" value="VALYL-TRNA SYNTHETASES"/>
    <property type="match status" value="1"/>
</dbReference>